<gene>
    <name evidence="2" type="ORF">A3770_03p21900</name>
</gene>
<dbReference type="InterPro" id="IPR011022">
    <property type="entry name" value="Arrestin_C-like"/>
</dbReference>
<dbReference type="PANTHER" id="PTHR11188:SF17">
    <property type="entry name" value="FI21816P1"/>
    <property type="match status" value="1"/>
</dbReference>
<dbReference type="InterPro" id="IPR014752">
    <property type="entry name" value="Arrestin-like_C"/>
</dbReference>
<dbReference type="STRING" id="1764295.A0A5B8MJY7"/>
<evidence type="ECO:0000313" key="2">
    <source>
        <dbReference type="EMBL" id="QDZ19672.1"/>
    </source>
</evidence>
<sequence length="540" mass="58947">MGNGGSKYGEDVGVFGDLEVNVRGGHAVAGEELRGQAYVRWNPRKMDHQTQYRVVVKVTGEEETSVEYQRDDDFYDDGDGPSTRRTRRITEYARQRNVFYTDSLLLCAVLNKRSGRRDLRLPFAFALPPRLPTSMIDPFSSGRSWCRVQYKVEILLEEFAGPGAGGGWFSGSNNFLHAIPFNLYNPPPHPSRHFPVDIPPKSEVVNVCCCFGQGLVTIAAHLPSGFQASGSAINVGFEIVNNSEVDAESIVLRAKESLSWTAESQRQSREHVLAENRIPARDIPGLMKRNSSKEAKESTTKLIPSASNNQHMLTVQLPESSCESYQGRLLSVRHSIELEVVTGSFTSNPTLRADFICFRLPGQAVSYEGSAAPLVPSAPPIPPGWNPVEVPFTAPPKASAVPLAQQGATGPSPDLQTEALVQALALSFDAVTDVKDFVARGGGNNISPQQLASILKAVKLKLNQPLVARELMEIKTKAITCEHAAAAAAASEESTRGDVVRALGPFIVDPENAERVVRPQLSPFQYTLVEPTLRRYNTSP</sequence>
<dbReference type="AlphaFoldDB" id="A0A5B8MJY7"/>
<dbReference type="Proteomes" id="UP000316726">
    <property type="component" value="Chromosome 3"/>
</dbReference>
<feature type="domain" description="Arrestin C-terminal-like" evidence="1">
    <location>
        <begin position="213"/>
        <end position="353"/>
    </location>
</feature>
<dbReference type="Pfam" id="PF02752">
    <property type="entry name" value="Arrestin_C"/>
    <property type="match status" value="1"/>
</dbReference>
<organism evidence="2 3">
    <name type="scientific">Chloropicon primus</name>
    <dbReference type="NCBI Taxonomy" id="1764295"/>
    <lineage>
        <taxon>Eukaryota</taxon>
        <taxon>Viridiplantae</taxon>
        <taxon>Chlorophyta</taxon>
        <taxon>Chloropicophyceae</taxon>
        <taxon>Chloropicales</taxon>
        <taxon>Chloropicaceae</taxon>
        <taxon>Chloropicon</taxon>
    </lineage>
</organism>
<evidence type="ECO:0000259" key="1">
    <source>
        <dbReference type="Pfam" id="PF02752"/>
    </source>
</evidence>
<dbReference type="EMBL" id="CP031036">
    <property type="protein sequence ID" value="QDZ19672.1"/>
    <property type="molecule type" value="Genomic_DNA"/>
</dbReference>
<dbReference type="Gene3D" id="2.60.40.640">
    <property type="match status" value="2"/>
</dbReference>
<dbReference type="GO" id="GO:0005737">
    <property type="term" value="C:cytoplasm"/>
    <property type="evidence" value="ECO:0007669"/>
    <property type="project" value="TreeGrafter"/>
</dbReference>
<evidence type="ECO:0000313" key="3">
    <source>
        <dbReference type="Proteomes" id="UP000316726"/>
    </source>
</evidence>
<dbReference type="SUPFAM" id="SSF81296">
    <property type="entry name" value="E set domains"/>
    <property type="match status" value="1"/>
</dbReference>
<dbReference type="GO" id="GO:0015031">
    <property type="term" value="P:protein transport"/>
    <property type="evidence" value="ECO:0007669"/>
    <property type="project" value="TreeGrafter"/>
</dbReference>
<keyword evidence="3" id="KW-1185">Reference proteome</keyword>
<accession>A0A5B8MJY7</accession>
<dbReference type="InterPro" id="IPR014756">
    <property type="entry name" value="Ig_E-set"/>
</dbReference>
<reference evidence="2 3" key="1">
    <citation type="submission" date="2018-07" db="EMBL/GenBank/DDBJ databases">
        <title>The complete nuclear genome of the prasinophyte Chloropicon primus (CCMP1205).</title>
        <authorList>
            <person name="Pombert J.-F."/>
            <person name="Otis C."/>
            <person name="Turmel M."/>
            <person name="Lemieux C."/>
        </authorList>
    </citation>
    <scope>NUCLEOTIDE SEQUENCE [LARGE SCALE GENOMIC DNA]</scope>
    <source>
        <strain evidence="2 3">CCMP1205</strain>
    </source>
</reference>
<name>A0A5B8MJY7_9CHLO</name>
<dbReference type="PANTHER" id="PTHR11188">
    <property type="entry name" value="ARRESTIN DOMAIN CONTAINING PROTEIN"/>
    <property type="match status" value="1"/>
</dbReference>
<dbReference type="InterPro" id="IPR050357">
    <property type="entry name" value="Arrestin_domain-protein"/>
</dbReference>
<proteinExistence type="predicted"/>
<protein>
    <recommendedName>
        <fullName evidence="1">Arrestin C-terminal-like domain-containing protein</fullName>
    </recommendedName>
</protein>